<dbReference type="Pfam" id="PF01609">
    <property type="entry name" value="DDE_Tnp_1"/>
    <property type="match status" value="1"/>
</dbReference>
<reference evidence="8 9" key="1">
    <citation type="journal article" date="2016" name="Nat. Commun.">
        <title>Thousands of microbial genomes shed light on interconnected biogeochemical processes in an aquifer system.</title>
        <authorList>
            <person name="Anantharaman K."/>
            <person name="Brown C.T."/>
            <person name="Hug L.A."/>
            <person name="Sharon I."/>
            <person name="Castelle C.J."/>
            <person name="Probst A.J."/>
            <person name="Thomas B.C."/>
            <person name="Singh A."/>
            <person name="Wilkins M.J."/>
            <person name="Karaoz U."/>
            <person name="Brodie E.L."/>
            <person name="Williams K.H."/>
            <person name="Hubbard S.S."/>
            <person name="Banfield J.F."/>
        </authorList>
    </citation>
    <scope>NUCLEOTIDE SEQUENCE [LARGE SCALE GENOMIC DNA]</scope>
</reference>
<dbReference type="PANTHER" id="PTHR35604:SF2">
    <property type="entry name" value="TRANSPOSASE INSH FOR INSERTION SEQUENCE ELEMENT IS5A-RELATED"/>
    <property type="match status" value="1"/>
</dbReference>
<dbReference type="GO" id="GO:0003677">
    <property type="term" value="F:DNA binding"/>
    <property type="evidence" value="ECO:0007669"/>
    <property type="project" value="UniProtKB-KW"/>
</dbReference>
<keyword evidence="4" id="KW-0238">DNA-binding</keyword>
<comment type="caution">
    <text evidence="8">The sequence shown here is derived from an EMBL/GenBank/DDBJ whole genome shotgun (WGS) entry which is preliminary data.</text>
</comment>
<gene>
    <name evidence="8" type="ORF">A3H64_00390</name>
</gene>
<accession>A0A1G2H1I6</accession>
<keyword evidence="5" id="KW-0233">DNA recombination</keyword>
<evidence type="ECO:0000256" key="1">
    <source>
        <dbReference type="ARBA" id="ARBA00003544"/>
    </source>
</evidence>
<dbReference type="Proteomes" id="UP000178186">
    <property type="component" value="Unassembled WGS sequence"/>
</dbReference>
<evidence type="ECO:0000313" key="9">
    <source>
        <dbReference type="Proteomes" id="UP000178186"/>
    </source>
</evidence>
<sequence>MQTPSEKTAPMLLSTEEELFIHFVEINHPFRKLAAIIDFQKIIDPLRALYSDLGTTGIDVEKGFKSLLIQFWEDYSDREIEKALHENVAVRWFCGFGLVEETPDHSYFSKLRLRIGEQKLADLFTAVNKELEKQGLFGNMFTFIDASTIITKTALWEERDKAIKDGEETLNNAVVAKYAADKDARWGAKSKHNIWFGYKRHTAVDMRHGLIRNTMVTPANVPDFKTLNVICPEESMVFMDKLYDCREAYEALAAHHCHAATIRKNNNKTKNHDLDCWRSSIRMPFEGTFSKLKKRARYRGILKVEFQNLFQSLCHNLKKAITILPTPITP</sequence>
<keyword evidence="3" id="KW-0815">Transposition</keyword>
<organism evidence="8 9">
    <name type="scientific">Candidatus Ryanbacteria bacterium RIFCSPLOWO2_02_FULL_45_11c</name>
    <dbReference type="NCBI Taxonomy" id="1802128"/>
    <lineage>
        <taxon>Bacteria</taxon>
        <taxon>Candidatus Ryaniibacteriota</taxon>
    </lineage>
</organism>
<feature type="domain" description="Transposase InsH N-terminal" evidence="7">
    <location>
        <begin position="23"/>
        <end position="112"/>
    </location>
</feature>
<evidence type="ECO:0000313" key="8">
    <source>
        <dbReference type="EMBL" id="OGZ56170.1"/>
    </source>
</evidence>
<dbReference type="NCBIfam" id="NF033581">
    <property type="entry name" value="transpos_IS5_4"/>
    <property type="match status" value="1"/>
</dbReference>
<dbReference type="EMBL" id="MHNY01000019">
    <property type="protein sequence ID" value="OGZ56170.1"/>
    <property type="molecule type" value="Genomic_DNA"/>
</dbReference>
<dbReference type="GO" id="GO:0004803">
    <property type="term" value="F:transposase activity"/>
    <property type="evidence" value="ECO:0007669"/>
    <property type="project" value="InterPro"/>
</dbReference>
<protein>
    <recommendedName>
        <fullName evidence="10">Transposase</fullName>
    </recommendedName>
</protein>
<dbReference type="InterPro" id="IPR008490">
    <property type="entry name" value="Transposase_InsH_N"/>
</dbReference>
<comment type="similarity">
    <text evidence="2">Belongs to the transposase 11 family.</text>
</comment>
<evidence type="ECO:0000256" key="3">
    <source>
        <dbReference type="ARBA" id="ARBA00022578"/>
    </source>
</evidence>
<evidence type="ECO:0000256" key="4">
    <source>
        <dbReference type="ARBA" id="ARBA00023125"/>
    </source>
</evidence>
<dbReference type="GO" id="GO:0006313">
    <property type="term" value="P:DNA transposition"/>
    <property type="evidence" value="ECO:0007669"/>
    <property type="project" value="InterPro"/>
</dbReference>
<dbReference type="AlphaFoldDB" id="A0A1G2H1I6"/>
<proteinExistence type="inferred from homology"/>
<dbReference type="PANTHER" id="PTHR35604">
    <property type="entry name" value="TRANSPOSASE INSH FOR INSERTION SEQUENCE ELEMENT IS5A-RELATED"/>
    <property type="match status" value="1"/>
</dbReference>
<evidence type="ECO:0000256" key="5">
    <source>
        <dbReference type="ARBA" id="ARBA00023172"/>
    </source>
</evidence>
<evidence type="ECO:0000259" key="7">
    <source>
        <dbReference type="Pfam" id="PF05598"/>
    </source>
</evidence>
<name>A0A1G2H1I6_9BACT</name>
<dbReference type="InterPro" id="IPR002559">
    <property type="entry name" value="Transposase_11"/>
</dbReference>
<evidence type="ECO:0000256" key="2">
    <source>
        <dbReference type="ARBA" id="ARBA00010075"/>
    </source>
</evidence>
<evidence type="ECO:0000259" key="6">
    <source>
        <dbReference type="Pfam" id="PF01609"/>
    </source>
</evidence>
<comment type="function">
    <text evidence="1">Involved in the transposition of the insertion sequence IS5.</text>
</comment>
<evidence type="ECO:0008006" key="10">
    <source>
        <dbReference type="Google" id="ProtNLM"/>
    </source>
</evidence>
<dbReference type="Pfam" id="PF05598">
    <property type="entry name" value="DUF772"/>
    <property type="match status" value="1"/>
</dbReference>
<feature type="domain" description="Transposase IS4-like" evidence="6">
    <location>
        <begin position="142"/>
        <end position="317"/>
    </location>
</feature>
<dbReference type="InterPro" id="IPR047959">
    <property type="entry name" value="Transpos_IS5"/>
</dbReference>